<reference evidence="3 4" key="1">
    <citation type="submission" date="2024-10" db="EMBL/GenBank/DDBJ databases">
        <title>The Natural Products Discovery Center: Release of the First 8490 Sequenced Strains for Exploring Actinobacteria Biosynthetic Diversity.</title>
        <authorList>
            <person name="Kalkreuter E."/>
            <person name="Kautsar S.A."/>
            <person name="Yang D."/>
            <person name="Bader C.D."/>
            <person name="Teijaro C.N."/>
            <person name="Fluegel L."/>
            <person name="Davis C.M."/>
            <person name="Simpson J.R."/>
            <person name="Lauterbach L."/>
            <person name="Steele A.D."/>
            <person name="Gui C."/>
            <person name="Meng S."/>
            <person name="Li G."/>
            <person name="Viehrig K."/>
            <person name="Ye F."/>
            <person name="Su P."/>
            <person name="Kiefer A.F."/>
            <person name="Nichols A."/>
            <person name="Cepeda A.J."/>
            <person name="Yan W."/>
            <person name="Fan B."/>
            <person name="Jiang Y."/>
            <person name="Adhikari A."/>
            <person name="Zheng C.-J."/>
            <person name="Schuster L."/>
            <person name="Cowan T.M."/>
            <person name="Smanski M.J."/>
            <person name="Chevrette M.G."/>
            <person name="De Carvalho L.P.S."/>
            <person name="Shen B."/>
        </authorList>
    </citation>
    <scope>NUCLEOTIDE SEQUENCE [LARGE SCALE GENOMIC DNA]</scope>
    <source>
        <strain evidence="3 4">NPDC087220</strain>
    </source>
</reference>
<feature type="chain" id="PRO_5046009707" evidence="1">
    <location>
        <begin position="33"/>
        <end position="340"/>
    </location>
</feature>
<keyword evidence="1" id="KW-0732">Signal</keyword>
<feature type="signal peptide" evidence="1">
    <location>
        <begin position="1"/>
        <end position="32"/>
    </location>
</feature>
<gene>
    <name evidence="3" type="ORF">ACIO7M_02735</name>
</gene>
<dbReference type="InterPro" id="IPR013658">
    <property type="entry name" value="SGL"/>
</dbReference>
<sequence>MKLSHRTKKNLPAVALLALAASTTAGTGPATAAPVGPSATHTAAPHARISTAFTLPGERVYPEGIAADPRTGTVYVGSYADGTVYRTLPGRSRAEVFLPAGTDGRRTANGLRVDDRGRLWVTDSTAGVTVYDTRSGTRLARFDVLGSTPHFVNDVAITPDGTAYLTDSIRAVVYRVTGPQLATGGGVLHPAYDLTAKLTPIPDRRFSLNGITADPRGRHLLTVDMIAGELFRIDLHSGAITRVALEGGNLLNGDGIDLAADGTLRVVHNTTNTLTRWRTNGDGTRARLVRTLTDRSLQIPTTLTHTRGRTLVVRSQFDKGGPAGDNGDPTTFTIAEVRGL</sequence>
<dbReference type="Proteomes" id="UP001617351">
    <property type="component" value="Unassembled WGS sequence"/>
</dbReference>
<feature type="domain" description="SMP-30/Gluconolactonase/LRE-like region" evidence="2">
    <location>
        <begin position="62"/>
        <end position="284"/>
    </location>
</feature>
<evidence type="ECO:0000313" key="3">
    <source>
        <dbReference type="EMBL" id="MFJ2820019.1"/>
    </source>
</evidence>
<keyword evidence="4" id="KW-1185">Reference proteome</keyword>
<dbReference type="EMBL" id="JBIUYY010000001">
    <property type="protein sequence ID" value="MFJ2820019.1"/>
    <property type="molecule type" value="Genomic_DNA"/>
</dbReference>
<protein>
    <submittedName>
        <fullName evidence="3">SMP-30/gluconolactonase/LRE family protein</fullName>
    </submittedName>
</protein>
<evidence type="ECO:0000313" key="4">
    <source>
        <dbReference type="Proteomes" id="UP001617351"/>
    </source>
</evidence>
<proteinExistence type="predicted"/>
<dbReference type="InterPro" id="IPR053224">
    <property type="entry name" value="Sensory_adhesion_molecule"/>
</dbReference>
<name>A0ABW8E9W2_STRT5</name>
<dbReference type="RefSeq" id="WP_402376882.1">
    <property type="nucleotide sequence ID" value="NZ_JBIUYY010000001.1"/>
</dbReference>
<organism evidence="3 4">
    <name type="scientific">Streptomyces toxytricini</name>
    <name type="common">Actinomyces toxytricini</name>
    <dbReference type="NCBI Taxonomy" id="67369"/>
    <lineage>
        <taxon>Bacteria</taxon>
        <taxon>Bacillati</taxon>
        <taxon>Actinomycetota</taxon>
        <taxon>Actinomycetes</taxon>
        <taxon>Kitasatosporales</taxon>
        <taxon>Streptomycetaceae</taxon>
        <taxon>Streptomyces</taxon>
    </lineage>
</organism>
<dbReference type="PANTHER" id="PTHR31460:SF3">
    <property type="entry name" value="MESOCENTIN"/>
    <property type="match status" value="1"/>
</dbReference>
<dbReference type="Gene3D" id="2.120.10.30">
    <property type="entry name" value="TolB, C-terminal domain"/>
    <property type="match status" value="1"/>
</dbReference>
<accession>A0ABW8E9W2</accession>
<evidence type="ECO:0000259" key="2">
    <source>
        <dbReference type="Pfam" id="PF08450"/>
    </source>
</evidence>
<dbReference type="Pfam" id="PF08450">
    <property type="entry name" value="SGL"/>
    <property type="match status" value="1"/>
</dbReference>
<evidence type="ECO:0000256" key="1">
    <source>
        <dbReference type="SAM" id="SignalP"/>
    </source>
</evidence>
<dbReference type="InterPro" id="IPR011042">
    <property type="entry name" value="6-blade_b-propeller_TolB-like"/>
</dbReference>
<comment type="caution">
    <text evidence="3">The sequence shown here is derived from an EMBL/GenBank/DDBJ whole genome shotgun (WGS) entry which is preliminary data.</text>
</comment>
<dbReference type="SUPFAM" id="SSF63829">
    <property type="entry name" value="Calcium-dependent phosphotriesterase"/>
    <property type="match status" value="1"/>
</dbReference>
<dbReference type="PANTHER" id="PTHR31460">
    <property type="match status" value="1"/>
</dbReference>